<proteinExistence type="predicted"/>
<evidence type="ECO:0000313" key="1">
    <source>
        <dbReference type="EMBL" id="BAE52856.1"/>
    </source>
</evidence>
<dbReference type="Proteomes" id="UP000007058">
    <property type="component" value="Chromosome"/>
</dbReference>
<dbReference type="AlphaFoldDB" id="Q2VZW9"/>
<sequence>MAWNKNPRMNKTELAAWRLSNPDYLFPRVLHCTWEPPADWGPLVYRYPLPSDTGRPPRRELLLYEIPPGVTPRRDFSMPFPSKVLVLKAIARRFNHDPDIFEEEPDEQP</sequence>
<dbReference type="STRING" id="342108.amb4052"/>
<evidence type="ECO:0000313" key="2">
    <source>
        <dbReference type="Proteomes" id="UP000007058"/>
    </source>
</evidence>
<dbReference type="RefSeq" id="WP_011386403.1">
    <property type="nucleotide sequence ID" value="NC_007626.1"/>
</dbReference>
<organism evidence="1 2">
    <name type="scientific">Paramagnetospirillum magneticum (strain ATCC 700264 / AMB-1)</name>
    <name type="common">Magnetospirillum magneticum</name>
    <dbReference type="NCBI Taxonomy" id="342108"/>
    <lineage>
        <taxon>Bacteria</taxon>
        <taxon>Pseudomonadati</taxon>
        <taxon>Pseudomonadota</taxon>
        <taxon>Alphaproteobacteria</taxon>
        <taxon>Rhodospirillales</taxon>
        <taxon>Magnetospirillaceae</taxon>
        <taxon>Paramagnetospirillum</taxon>
    </lineage>
</organism>
<keyword evidence="2" id="KW-1185">Reference proteome</keyword>
<dbReference type="EMBL" id="AP007255">
    <property type="protein sequence ID" value="BAE52856.1"/>
    <property type="molecule type" value="Genomic_DNA"/>
</dbReference>
<reference evidence="1 2" key="1">
    <citation type="journal article" date="2005" name="DNA Res.">
        <title>Complete genome sequence of the facultative anaerobic magnetotactic bacterium Magnetospirillum sp. strain AMB-1.</title>
        <authorList>
            <person name="Matsunaga T."/>
            <person name="Okamura Y."/>
            <person name="Fukuda Y."/>
            <person name="Wahyudi A.T."/>
            <person name="Murase Y."/>
            <person name="Takeyama H."/>
        </authorList>
    </citation>
    <scope>NUCLEOTIDE SEQUENCE [LARGE SCALE GENOMIC DNA]</scope>
    <source>
        <strain evidence="2">ATCC 700264 / AMB-1</strain>
    </source>
</reference>
<name>Q2VZW9_PARM1</name>
<accession>Q2VZW9</accession>
<dbReference type="KEGG" id="mag:amb4052"/>
<protein>
    <submittedName>
        <fullName evidence="1">Uncharacterized protein</fullName>
    </submittedName>
</protein>
<dbReference type="HOGENOM" id="CLU_2180659_0_0_5"/>
<gene>
    <name evidence="1" type="ordered locus">amb4052</name>
</gene>